<evidence type="ECO:0000256" key="3">
    <source>
        <dbReference type="ARBA" id="ARBA00022840"/>
    </source>
</evidence>
<dbReference type="InterPro" id="IPR006015">
    <property type="entry name" value="Universal_stress_UspA"/>
</dbReference>
<evidence type="ECO:0000256" key="1">
    <source>
        <dbReference type="ARBA" id="ARBA00008791"/>
    </source>
</evidence>
<dbReference type="PANTHER" id="PTHR46268:SF27">
    <property type="entry name" value="UNIVERSAL STRESS PROTEIN RV2623"/>
    <property type="match status" value="1"/>
</dbReference>
<keyword evidence="2" id="KW-0547">Nucleotide-binding</keyword>
<dbReference type="AlphaFoldDB" id="A0A916WSA8"/>
<reference evidence="5" key="2">
    <citation type="submission" date="2020-09" db="EMBL/GenBank/DDBJ databases">
        <authorList>
            <person name="Sun Q."/>
            <person name="Zhou Y."/>
        </authorList>
    </citation>
    <scope>NUCLEOTIDE SEQUENCE</scope>
    <source>
        <strain evidence="5">CGMCC 1.12827</strain>
    </source>
</reference>
<dbReference type="PRINTS" id="PR01438">
    <property type="entry name" value="UNVRSLSTRESS"/>
</dbReference>
<evidence type="ECO:0000313" key="6">
    <source>
        <dbReference type="Proteomes" id="UP000621454"/>
    </source>
</evidence>
<name>A0A916WSA8_9ACTN</name>
<feature type="domain" description="UspA" evidence="4">
    <location>
        <begin position="4"/>
        <end position="140"/>
    </location>
</feature>
<dbReference type="InterPro" id="IPR006016">
    <property type="entry name" value="UspA"/>
</dbReference>
<dbReference type="GO" id="GO:0005524">
    <property type="term" value="F:ATP binding"/>
    <property type="evidence" value="ECO:0007669"/>
    <property type="project" value="UniProtKB-KW"/>
</dbReference>
<sequence>MSNAFVVGADGSSAATEAIKWAAHSAELEDRPLRIVTTFQTETSGYAPGLVIPQDVVDAIRDDAQKVVTDAVETAKSVAPGISIETKIFEGKPALVLRDLSEDAYKLVVGSRGLGGVKGLFLGSVSVNVAAHAKCPVVVVGKPGGDGAVVVGIDGSEVSAPAVAEAFKEASFRKAKLFAVHTYTDLAADALYGYGLDEAELQRLSDDAYEALSERLAGFSADYPDVEVERVIVADGPAQRLLDVAADNDAQLIVMGSRGRGGFAGMLLGSTSQSVLHKAQCPVEIVRTETRAS</sequence>
<dbReference type="EMBL" id="BMGC01000007">
    <property type="protein sequence ID" value="GGB27979.1"/>
    <property type="molecule type" value="Genomic_DNA"/>
</dbReference>
<keyword evidence="6" id="KW-1185">Reference proteome</keyword>
<dbReference type="Gene3D" id="3.40.50.620">
    <property type="entry name" value="HUPs"/>
    <property type="match status" value="2"/>
</dbReference>
<protein>
    <submittedName>
        <fullName evidence="5">Universal stress protein</fullName>
    </submittedName>
</protein>
<dbReference type="SUPFAM" id="SSF52402">
    <property type="entry name" value="Adenine nucleotide alpha hydrolases-like"/>
    <property type="match status" value="2"/>
</dbReference>
<evidence type="ECO:0000313" key="5">
    <source>
        <dbReference type="EMBL" id="GGB27979.1"/>
    </source>
</evidence>
<comment type="similarity">
    <text evidence="1">Belongs to the universal stress protein A family.</text>
</comment>
<dbReference type="Pfam" id="PF00582">
    <property type="entry name" value="Usp"/>
    <property type="match status" value="2"/>
</dbReference>
<comment type="caution">
    <text evidence="5">The sequence shown here is derived from an EMBL/GenBank/DDBJ whole genome shotgun (WGS) entry which is preliminary data.</text>
</comment>
<proteinExistence type="inferred from homology"/>
<dbReference type="Proteomes" id="UP000621454">
    <property type="component" value="Unassembled WGS sequence"/>
</dbReference>
<dbReference type="InterPro" id="IPR014729">
    <property type="entry name" value="Rossmann-like_a/b/a_fold"/>
</dbReference>
<dbReference type="RefSeq" id="WP_188585979.1">
    <property type="nucleotide sequence ID" value="NZ_BMGC01000007.1"/>
</dbReference>
<keyword evidence="3" id="KW-0067">ATP-binding</keyword>
<gene>
    <name evidence="5" type="ORF">GCM10011489_15220</name>
</gene>
<reference evidence="5" key="1">
    <citation type="journal article" date="2014" name="Int. J. Syst. Evol. Microbiol.">
        <title>Complete genome sequence of Corynebacterium casei LMG S-19264T (=DSM 44701T), isolated from a smear-ripened cheese.</title>
        <authorList>
            <consortium name="US DOE Joint Genome Institute (JGI-PGF)"/>
            <person name="Walter F."/>
            <person name="Albersmeier A."/>
            <person name="Kalinowski J."/>
            <person name="Ruckert C."/>
        </authorList>
    </citation>
    <scope>NUCLEOTIDE SEQUENCE</scope>
    <source>
        <strain evidence="5">CGMCC 1.12827</strain>
    </source>
</reference>
<accession>A0A916WSA8</accession>
<organism evidence="5 6">
    <name type="scientific">Gordonia jinhuaensis</name>
    <dbReference type="NCBI Taxonomy" id="1517702"/>
    <lineage>
        <taxon>Bacteria</taxon>
        <taxon>Bacillati</taxon>
        <taxon>Actinomycetota</taxon>
        <taxon>Actinomycetes</taxon>
        <taxon>Mycobacteriales</taxon>
        <taxon>Gordoniaceae</taxon>
        <taxon>Gordonia</taxon>
    </lineage>
</organism>
<evidence type="ECO:0000256" key="2">
    <source>
        <dbReference type="ARBA" id="ARBA00022741"/>
    </source>
</evidence>
<evidence type="ECO:0000259" key="4">
    <source>
        <dbReference type="Pfam" id="PF00582"/>
    </source>
</evidence>
<feature type="domain" description="UspA" evidence="4">
    <location>
        <begin position="149"/>
        <end position="287"/>
    </location>
</feature>
<dbReference type="PANTHER" id="PTHR46268">
    <property type="entry name" value="STRESS RESPONSE PROTEIN NHAX"/>
    <property type="match status" value="1"/>
</dbReference>